<protein>
    <recommendedName>
        <fullName evidence="5">Lipoprotein</fullName>
    </recommendedName>
</protein>
<sequence length="135" mass="15296">MSYTLVKWIGTLALISALQGCSQEDIERWANSETYEFHGTYDNQYNSDLLIFEDGIVSARSEKQTWSRPYTVDGTQISIQVRNNSKEQREDIVMVIHGQGEVLTCSVCAMYKLSNVWTKIGYVEAKTPTIESASQ</sequence>
<proteinExistence type="predicted"/>
<dbReference type="RefSeq" id="WP_171979892.1">
    <property type="nucleotide sequence ID" value="NZ_CP118710.1"/>
</dbReference>
<evidence type="ECO:0000313" key="4">
    <source>
        <dbReference type="Proteomes" id="UP001140979"/>
    </source>
</evidence>
<dbReference type="EMBL" id="JAKNBA010000003">
    <property type="protein sequence ID" value="MDE1241053.1"/>
    <property type="molecule type" value="Genomic_DNA"/>
</dbReference>
<dbReference type="PROSITE" id="PS51257">
    <property type="entry name" value="PROKAR_LIPOPROTEIN"/>
    <property type="match status" value="1"/>
</dbReference>
<evidence type="ECO:0000313" key="2">
    <source>
        <dbReference type="EMBL" id="MDE1347821.1"/>
    </source>
</evidence>
<accession>A0A9X4EVF4</accession>
<dbReference type="Proteomes" id="UP001239257">
    <property type="component" value="Chromosome 2"/>
</dbReference>
<name>A0A9X4EVF4_9VIBR</name>
<dbReference type="EMBL" id="CP118710">
    <property type="protein sequence ID" value="WGK84090.1"/>
    <property type="molecule type" value="Genomic_DNA"/>
</dbReference>
<gene>
    <name evidence="1" type="ORF">L9W94_02630</name>
    <name evidence="2" type="ORF">L9X51_15445</name>
    <name evidence="3" type="ORF">PYE51_19270</name>
</gene>
<organism evidence="1 4">
    <name type="scientific">Vibrio aestuarianus</name>
    <dbReference type="NCBI Taxonomy" id="28171"/>
    <lineage>
        <taxon>Bacteria</taxon>
        <taxon>Pseudomonadati</taxon>
        <taxon>Pseudomonadota</taxon>
        <taxon>Gammaproteobacteria</taxon>
        <taxon>Vibrionales</taxon>
        <taxon>Vibrionaceae</taxon>
        <taxon>Vibrio</taxon>
    </lineage>
</organism>
<dbReference type="AlphaFoldDB" id="A0A9X4EVF4"/>
<dbReference type="Proteomes" id="UP001140979">
    <property type="component" value="Unassembled WGS sequence"/>
</dbReference>
<evidence type="ECO:0000313" key="3">
    <source>
        <dbReference type="EMBL" id="WGK84090.1"/>
    </source>
</evidence>
<dbReference type="EMBL" id="JAKNAX010000055">
    <property type="protein sequence ID" value="MDE1347821.1"/>
    <property type="molecule type" value="Genomic_DNA"/>
</dbReference>
<dbReference type="GeneID" id="79919402"/>
<evidence type="ECO:0008006" key="5">
    <source>
        <dbReference type="Google" id="ProtNLM"/>
    </source>
</evidence>
<evidence type="ECO:0000313" key="1">
    <source>
        <dbReference type="EMBL" id="MDE1241053.1"/>
    </source>
</evidence>
<dbReference type="Proteomes" id="UP001140978">
    <property type="component" value="Unassembled WGS sequence"/>
</dbReference>
<reference evidence="1" key="1">
    <citation type="submission" date="2022-02" db="EMBL/GenBank/DDBJ databases">
        <title>Emergence and expansion in Europe of a Vibrio aestuarianus clonal complex pathogenic for oysters.</title>
        <authorList>
            <person name="Mesnil A."/>
            <person name="Travers M.-A."/>
        </authorList>
    </citation>
    <scope>NUCLEOTIDE SEQUENCE</scope>
    <source>
        <strain evidence="1">19_064_11T1</strain>
        <strain evidence="2">19_064_15T1</strain>
        <strain evidence="3">U29</strain>
    </source>
</reference>